<reference evidence="1 2" key="1">
    <citation type="submission" date="2017-01" db="EMBL/GenBank/DDBJ databases">
        <authorList>
            <person name="Mah S.A."/>
            <person name="Swanson W.J."/>
            <person name="Moy G.W."/>
            <person name="Vacquier V.D."/>
        </authorList>
    </citation>
    <scope>NUCLEOTIDE SEQUENCE [LARGE SCALE GENOMIC DNA]</scope>
    <source>
        <strain evidence="1 2">CPCC 203464</strain>
    </source>
</reference>
<dbReference type="AlphaFoldDB" id="A0A1N7HE78"/>
<evidence type="ECO:0000313" key="2">
    <source>
        <dbReference type="Proteomes" id="UP000186218"/>
    </source>
</evidence>
<keyword evidence="2" id="KW-1185">Reference proteome</keyword>
<dbReference type="Proteomes" id="UP000186218">
    <property type="component" value="Unassembled WGS sequence"/>
</dbReference>
<gene>
    <name evidence="1" type="ORF">SAMN05445060_4031</name>
</gene>
<proteinExistence type="predicted"/>
<protein>
    <submittedName>
        <fullName evidence="1">Uncharacterized protein</fullName>
    </submittedName>
</protein>
<sequence length="243" mass="26457">MWAWLPTVLDFISSLAWPIVALMGAIAFRQPISEFISDIIELSGFGVSARRGDRRVEKMRNAIDSRSVDLPSPQSRENGEKGAVGASSKSISALSLIRFQGSVSRHRLTELANECVTASEPAATRLLVISAYQELVVFVRTVELVEHAESSSTLPRYTGALAYKSLAKFGGPASLADSLADLQRFKKRVADSEEAVSAQGAHTYIFTALEVLVRIQAWYTNEEPGPVVMKQPLNWGGSSADRS</sequence>
<accession>A0A1N7HE78</accession>
<organism evidence="1 2">
    <name type="scientific">Williamsia sterculiae</name>
    <dbReference type="NCBI Taxonomy" id="1344003"/>
    <lineage>
        <taxon>Bacteria</taxon>
        <taxon>Bacillati</taxon>
        <taxon>Actinomycetota</taxon>
        <taxon>Actinomycetes</taxon>
        <taxon>Mycobacteriales</taxon>
        <taxon>Nocardiaceae</taxon>
        <taxon>Williamsia</taxon>
    </lineage>
</organism>
<evidence type="ECO:0000313" key="1">
    <source>
        <dbReference type="EMBL" id="SIS23008.1"/>
    </source>
</evidence>
<dbReference type="EMBL" id="FTNT01000016">
    <property type="protein sequence ID" value="SIS23008.1"/>
    <property type="molecule type" value="Genomic_DNA"/>
</dbReference>
<name>A0A1N7HE78_9NOCA</name>